<dbReference type="PRINTS" id="PR00834">
    <property type="entry name" value="PROTEASES2C"/>
</dbReference>
<dbReference type="InterPro" id="IPR009003">
    <property type="entry name" value="Peptidase_S1_PA"/>
</dbReference>
<feature type="signal peptide" evidence="5">
    <location>
        <begin position="1"/>
        <end position="25"/>
    </location>
</feature>
<evidence type="ECO:0000256" key="5">
    <source>
        <dbReference type="SAM" id="SignalP"/>
    </source>
</evidence>
<comment type="caution">
    <text evidence="7">The sequence shown here is derived from an EMBL/GenBank/DDBJ whole genome shotgun (WGS) entry which is preliminary data.</text>
</comment>
<dbReference type="SMART" id="SM00228">
    <property type="entry name" value="PDZ"/>
    <property type="match status" value="1"/>
</dbReference>
<dbReference type="InterPro" id="IPR001478">
    <property type="entry name" value="PDZ"/>
</dbReference>
<keyword evidence="2" id="KW-0645">Protease</keyword>
<reference evidence="7" key="1">
    <citation type="submission" date="2021-03" db="EMBL/GenBank/DDBJ databases">
        <title>Antimicrobial resistance genes in bacteria isolated from Japanese honey, and their potential for conferring macrolide and lincosamide resistance in the American foulbrood pathogen Paenibacillus larvae.</title>
        <authorList>
            <person name="Okamoto M."/>
            <person name="Kumagai M."/>
            <person name="Kanamori H."/>
            <person name="Takamatsu D."/>
        </authorList>
    </citation>
    <scope>NUCLEOTIDE SEQUENCE</scope>
    <source>
        <strain evidence="7">J2TS6</strain>
    </source>
</reference>
<dbReference type="InterPro" id="IPR001940">
    <property type="entry name" value="Peptidase_S1C"/>
</dbReference>
<dbReference type="Gene3D" id="2.40.10.10">
    <property type="entry name" value="Trypsin-like serine proteases"/>
    <property type="match status" value="2"/>
</dbReference>
<proteinExistence type="inferred from homology"/>
<evidence type="ECO:0000256" key="3">
    <source>
        <dbReference type="ARBA" id="ARBA00022801"/>
    </source>
</evidence>
<dbReference type="PANTHER" id="PTHR43343:SF3">
    <property type="entry name" value="PROTEASE DO-LIKE 8, CHLOROPLASTIC"/>
    <property type="match status" value="1"/>
</dbReference>
<accession>A0A919XMX2</accession>
<dbReference type="GO" id="GO:0004252">
    <property type="term" value="F:serine-type endopeptidase activity"/>
    <property type="evidence" value="ECO:0007669"/>
    <property type="project" value="InterPro"/>
</dbReference>
<dbReference type="EMBL" id="BORQ01000005">
    <property type="protein sequence ID" value="GIO33350.1"/>
    <property type="molecule type" value="Genomic_DNA"/>
</dbReference>
<dbReference type="Gene3D" id="2.30.42.10">
    <property type="match status" value="1"/>
</dbReference>
<evidence type="ECO:0000256" key="4">
    <source>
        <dbReference type="ARBA" id="ARBA00022825"/>
    </source>
</evidence>
<dbReference type="SUPFAM" id="SSF50156">
    <property type="entry name" value="PDZ domain-like"/>
    <property type="match status" value="1"/>
</dbReference>
<feature type="domain" description="PDZ" evidence="6">
    <location>
        <begin position="271"/>
        <end position="349"/>
    </location>
</feature>
<dbReference type="SUPFAM" id="SSF50494">
    <property type="entry name" value="Trypsin-like serine proteases"/>
    <property type="match status" value="1"/>
</dbReference>
<comment type="similarity">
    <text evidence="1">Belongs to the peptidase S1C family.</text>
</comment>
<protein>
    <recommendedName>
        <fullName evidence="6">PDZ domain-containing protein</fullName>
    </recommendedName>
</protein>
<gene>
    <name evidence="7" type="ORF">J2TS6_44910</name>
</gene>
<evidence type="ECO:0000256" key="1">
    <source>
        <dbReference type="ARBA" id="ARBA00010541"/>
    </source>
</evidence>
<keyword evidence="3" id="KW-0378">Hydrolase</keyword>
<feature type="chain" id="PRO_5038973303" description="PDZ domain-containing protein" evidence="5">
    <location>
        <begin position="26"/>
        <end position="379"/>
    </location>
</feature>
<dbReference type="InterPro" id="IPR051201">
    <property type="entry name" value="Chloro_Bact_Ser_Proteases"/>
</dbReference>
<name>A0A919XMX2_9BACL</name>
<dbReference type="Pfam" id="PF13180">
    <property type="entry name" value="PDZ_2"/>
    <property type="match status" value="1"/>
</dbReference>
<dbReference type="GO" id="GO:0006508">
    <property type="term" value="P:proteolysis"/>
    <property type="evidence" value="ECO:0007669"/>
    <property type="project" value="UniProtKB-KW"/>
</dbReference>
<evidence type="ECO:0000313" key="7">
    <source>
        <dbReference type="EMBL" id="GIO33350.1"/>
    </source>
</evidence>
<keyword evidence="8" id="KW-1185">Reference proteome</keyword>
<dbReference type="RefSeq" id="WP_160044137.1">
    <property type="nucleotide sequence ID" value="NZ_BORQ01000005.1"/>
</dbReference>
<dbReference type="Pfam" id="PF13365">
    <property type="entry name" value="Trypsin_2"/>
    <property type="match status" value="1"/>
</dbReference>
<evidence type="ECO:0000313" key="8">
    <source>
        <dbReference type="Proteomes" id="UP000679779"/>
    </source>
</evidence>
<organism evidence="7 8">
    <name type="scientific">Paenibacillus albilobatus</name>
    <dbReference type="NCBI Taxonomy" id="2716884"/>
    <lineage>
        <taxon>Bacteria</taxon>
        <taxon>Bacillati</taxon>
        <taxon>Bacillota</taxon>
        <taxon>Bacilli</taxon>
        <taxon>Bacillales</taxon>
        <taxon>Paenibacillaceae</taxon>
        <taxon>Paenibacillus</taxon>
    </lineage>
</organism>
<keyword evidence="4" id="KW-0720">Serine protease</keyword>
<dbReference type="AlphaFoldDB" id="A0A919XMX2"/>
<sequence>MKPMGKKRVITLLCSLLLLSGAAEAGAQSATKQTGAKTKAATTAVTAAKTQKNAASNQMQLAADPVPQIVKNISPSVVGIIGRAPAGQTTADRNNLMHGTGVIIRSNGWIVTNAHVVNGLQSTVVVTSDGKTYKITDTYVDEISDLALIKINASNLKPAVFAKSAQSSQVGEKVVAIGTPISFSFRNSATVGVVSGLNRAINASYRLIQSDTAINPGNSGGPLVNMKGEVLGINSMKFSAIGVENMGFSIPSETVQYVINQLFKYGEVMRPSLGFNMEESWSAIVGLPTQDPLTITKVVSDEAKKAGIRENDVLYSIDGKRVTSVVDINELFKSYMPGQTVKLLMQSDGDIVVRKLVLSLDNGADSLYETAAGDAGDEF</sequence>
<dbReference type="PANTHER" id="PTHR43343">
    <property type="entry name" value="PEPTIDASE S12"/>
    <property type="match status" value="1"/>
</dbReference>
<dbReference type="Proteomes" id="UP000679779">
    <property type="component" value="Unassembled WGS sequence"/>
</dbReference>
<evidence type="ECO:0000256" key="2">
    <source>
        <dbReference type="ARBA" id="ARBA00022670"/>
    </source>
</evidence>
<dbReference type="InterPro" id="IPR043504">
    <property type="entry name" value="Peptidase_S1_PA_chymotrypsin"/>
</dbReference>
<keyword evidence="5" id="KW-0732">Signal</keyword>
<evidence type="ECO:0000259" key="6">
    <source>
        <dbReference type="SMART" id="SM00228"/>
    </source>
</evidence>
<dbReference type="InterPro" id="IPR036034">
    <property type="entry name" value="PDZ_sf"/>
</dbReference>